<gene>
    <name evidence="1" type="ORF">Q5741_12175</name>
</gene>
<dbReference type="RefSeq" id="WP_305024372.1">
    <property type="nucleotide sequence ID" value="NZ_JAUQTB010000006.1"/>
</dbReference>
<name>A0ABT9CHM2_9BACL</name>
<organism evidence="1 2">
    <name type="scientific">Paenibacillus lacisoli</name>
    <dbReference type="NCBI Taxonomy" id="3064525"/>
    <lineage>
        <taxon>Bacteria</taxon>
        <taxon>Bacillati</taxon>
        <taxon>Bacillota</taxon>
        <taxon>Bacilli</taxon>
        <taxon>Bacillales</taxon>
        <taxon>Paenibacillaceae</taxon>
        <taxon>Paenibacillus</taxon>
    </lineage>
</organism>
<reference evidence="1 2" key="1">
    <citation type="submission" date="2023-07" db="EMBL/GenBank/DDBJ databases">
        <title>Paenibacillus sp. JX-17 nov. isolated from soil.</title>
        <authorList>
            <person name="Wan Y."/>
            <person name="Liu B."/>
        </authorList>
    </citation>
    <scope>NUCLEOTIDE SEQUENCE [LARGE SCALE GENOMIC DNA]</scope>
    <source>
        <strain evidence="1 2">JX-17</strain>
    </source>
</reference>
<dbReference type="Proteomes" id="UP001240171">
    <property type="component" value="Unassembled WGS sequence"/>
</dbReference>
<evidence type="ECO:0000313" key="2">
    <source>
        <dbReference type="Proteomes" id="UP001240171"/>
    </source>
</evidence>
<evidence type="ECO:0000313" key="1">
    <source>
        <dbReference type="EMBL" id="MDO7907166.1"/>
    </source>
</evidence>
<comment type="caution">
    <text evidence="1">The sequence shown here is derived from an EMBL/GenBank/DDBJ whole genome shotgun (WGS) entry which is preliminary data.</text>
</comment>
<accession>A0ABT9CHM2</accession>
<keyword evidence="2" id="KW-1185">Reference proteome</keyword>
<sequence>MQEQNQTYKKILITVNGEPIERELIVDSVTYAPVSRPLERAYDFETPANV</sequence>
<dbReference type="EMBL" id="JAUQTB010000006">
    <property type="protein sequence ID" value="MDO7907166.1"/>
    <property type="molecule type" value="Genomic_DNA"/>
</dbReference>
<protein>
    <submittedName>
        <fullName evidence="1">Uncharacterized protein</fullName>
    </submittedName>
</protein>
<proteinExistence type="predicted"/>